<dbReference type="Proteomes" id="UP001327027">
    <property type="component" value="Unassembled WGS sequence"/>
</dbReference>
<feature type="transmembrane region" description="Helical" evidence="6">
    <location>
        <begin position="288"/>
        <end position="312"/>
    </location>
</feature>
<sequence length="801" mass="89815">MFKNYIKIAWRNLIKNKVYSFINIGGLAIGMACFLIITMFIRHELSYDLYHDNANNIYRAVHHFKNKNSEVSQIWGSAPIGEALRSNFSEVQETVQFSGRCDILLTHENISFQESNCFYVDASVLDVFSWPLISGNPKTALEAPYSVVLTESTAKKYFGNQDPIGKTIEGGRTGGRANEGVYTVTGVMKDVPSNSHFSFDVLMSMSSFRQSNENIFEFWGYVDFYTYFLVKDGFNLPSFQSKVDQYLKENLPEDEAETYSLSFEPLKKAYLYSDADRQPGITGNLSNIYVFMVIGLFILVIACINFMNLATARSLERAKEVGIRKVIGADKKGLIYQFLGESLVMVFLASIIGLIVVIIALKGMQELTGKDFELRHVFDGFTMIIYFATVLCTGFLAGMYPAFILSGFKPASVLKGIFRTSPKGAVLRKGLVIFQFSLSIALIASTVIVYSQLEYMLNKSLGFNREHMLTVDFNYDAQVLNKLDVIKSAFLSNANVSSVSASRSVPGSYFPGAGTEIEIPEGDMVHQTLSLFEVDVDFIPHFGIDMAAGRPYSRDFPADTASSMVINEAAAKLYGYKNPNQIIGKRFSQWGKEGRVVGVVKDFNYLSLHQNVEPMALRFEPLSSRYLTLKIQSENLPNTIAEIENQWKSMVPHRPFLYNFLNDSFNKQYVADIRFKKLFTLFSSLAILIACLGLLGLATYSAVQRTKEIGVRKVLGAEVSSIVKLLSIDFIKLVVVAIVVATPFSWYAMQKWLEGYAYQIPINWWVFCLSGFMAVVIALLTVSFQAFRAASVNPVKSLRAE</sequence>
<keyword evidence="5 6" id="KW-0472">Membrane</keyword>
<name>A0ABU5ZZH0_9FLAO</name>
<organism evidence="9 10">
    <name type="scientific">Aquimarina gracilis</name>
    <dbReference type="NCBI Taxonomy" id="874422"/>
    <lineage>
        <taxon>Bacteria</taxon>
        <taxon>Pseudomonadati</taxon>
        <taxon>Bacteroidota</taxon>
        <taxon>Flavobacteriia</taxon>
        <taxon>Flavobacteriales</taxon>
        <taxon>Flavobacteriaceae</taxon>
        <taxon>Aquimarina</taxon>
    </lineage>
</organism>
<feature type="transmembrane region" description="Helical" evidence="6">
    <location>
        <begin position="764"/>
        <end position="787"/>
    </location>
</feature>
<feature type="transmembrane region" description="Helical" evidence="6">
    <location>
        <begin position="426"/>
        <end position="450"/>
    </location>
</feature>
<feature type="transmembrane region" description="Helical" evidence="6">
    <location>
        <begin position="333"/>
        <end position="361"/>
    </location>
</feature>
<evidence type="ECO:0000313" key="10">
    <source>
        <dbReference type="Proteomes" id="UP001327027"/>
    </source>
</evidence>
<feature type="transmembrane region" description="Helical" evidence="6">
    <location>
        <begin position="21"/>
        <end position="41"/>
    </location>
</feature>
<evidence type="ECO:0000259" key="7">
    <source>
        <dbReference type="Pfam" id="PF02687"/>
    </source>
</evidence>
<dbReference type="InterPro" id="IPR050250">
    <property type="entry name" value="Macrolide_Exporter_MacB"/>
</dbReference>
<evidence type="ECO:0000256" key="1">
    <source>
        <dbReference type="ARBA" id="ARBA00004651"/>
    </source>
</evidence>
<evidence type="ECO:0000256" key="4">
    <source>
        <dbReference type="ARBA" id="ARBA00022989"/>
    </source>
</evidence>
<evidence type="ECO:0000313" key="9">
    <source>
        <dbReference type="EMBL" id="MEB3347210.1"/>
    </source>
</evidence>
<feature type="transmembrane region" description="Helical" evidence="6">
    <location>
        <begin position="678"/>
        <end position="703"/>
    </location>
</feature>
<keyword evidence="3 6" id="KW-0812">Transmembrane</keyword>
<dbReference type="Pfam" id="PF02687">
    <property type="entry name" value="FtsX"/>
    <property type="match status" value="2"/>
</dbReference>
<keyword evidence="4 6" id="KW-1133">Transmembrane helix</keyword>
<feature type="transmembrane region" description="Helical" evidence="6">
    <location>
        <begin position="730"/>
        <end position="749"/>
    </location>
</feature>
<gene>
    <name evidence="9" type="ORF">U6A24_17175</name>
</gene>
<dbReference type="EMBL" id="JAYKLX010000008">
    <property type="protein sequence ID" value="MEB3347210.1"/>
    <property type="molecule type" value="Genomic_DNA"/>
</dbReference>
<dbReference type="Pfam" id="PF12704">
    <property type="entry name" value="MacB_PCD"/>
    <property type="match status" value="1"/>
</dbReference>
<evidence type="ECO:0000259" key="8">
    <source>
        <dbReference type="Pfam" id="PF12704"/>
    </source>
</evidence>
<dbReference type="InterPro" id="IPR025857">
    <property type="entry name" value="MacB_PCD"/>
</dbReference>
<feature type="domain" description="ABC3 transporter permease C-terminal" evidence="7">
    <location>
        <begin position="292"/>
        <end position="407"/>
    </location>
</feature>
<dbReference type="InterPro" id="IPR003838">
    <property type="entry name" value="ABC3_permease_C"/>
</dbReference>
<evidence type="ECO:0000256" key="3">
    <source>
        <dbReference type="ARBA" id="ARBA00022692"/>
    </source>
</evidence>
<dbReference type="RefSeq" id="WP_324181235.1">
    <property type="nucleotide sequence ID" value="NZ_BAABAW010000025.1"/>
</dbReference>
<keyword evidence="2" id="KW-1003">Cell membrane</keyword>
<dbReference type="PROSITE" id="PS51257">
    <property type="entry name" value="PROKAR_LIPOPROTEIN"/>
    <property type="match status" value="1"/>
</dbReference>
<keyword evidence="10" id="KW-1185">Reference proteome</keyword>
<comment type="caution">
    <text evidence="9">The sequence shown here is derived from an EMBL/GenBank/DDBJ whole genome shotgun (WGS) entry which is preliminary data.</text>
</comment>
<dbReference type="PANTHER" id="PTHR30572:SF18">
    <property type="entry name" value="ABC-TYPE MACROLIDE FAMILY EXPORT SYSTEM PERMEASE COMPONENT 2"/>
    <property type="match status" value="1"/>
</dbReference>
<accession>A0ABU5ZZH0</accession>
<feature type="domain" description="MacB-like periplasmic core" evidence="8">
    <location>
        <begin position="20"/>
        <end position="245"/>
    </location>
</feature>
<evidence type="ECO:0000256" key="2">
    <source>
        <dbReference type="ARBA" id="ARBA00022475"/>
    </source>
</evidence>
<reference evidence="9 10" key="1">
    <citation type="journal article" date="2013" name="Int. J. Syst. Evol. Microbiol.">
        <title>Aquimarina gracilis sp. nov., isolated from the gut microflora of a mussel, Mytilus coruscus, and emended description of Aquimarina spongiae.</title>
        <authorList>
            <person name="Park S.C."/>
            <person name="Choe H.N."/>
            <person name="Baik K.S."/>
            <person name="Seong C.N."/>
        </authorList>
    </citation>
    <scope>NUCLEOTIDE SEQUENCE [LARGE SCALE GENOMIC DNA]</scope>
    <source>
        <strain evidence="9 10">PSC32</strain>
    </source>
</reference>
<dbReference type="PANTHER" id="PTHR30572">
    <property type="entry name" value="MEMBRANE COMPONENT OF TRANSPORTER-RELATED"/>
    <property type="match status" value="1"/>
</dbReference>
<feature type="domain" description="ABC3 transporter permease C-terminal" evidence="7">
    <location>
        <begin position="681"/>
        <end position="794"/>
    </location>
</feature>
<proteinExistence type="predicted"/>
<protein>
    <submittedName>
        <fullName evidence="9">ABC transporter permease</fullName>
    </submittedName>
</protein>
<feature type="transmembrane region" description="Helical" evidence="6">
    <location>
        <begin position="381"/>
        <end position="405"/>
    </location>
</feature>
<evidence type="ECO:0000256" key="6">
    <source>
        <dbReference type="SAM" id="Phobius"/>
    </source>
</evidence>
<comment type="subcellular location">
    <subcellularLocation>
        <location evidence="1">Cell membrane</location>
        <topology evidence="1">Multi-pass membrane protein</topology>
    </subcellularLocation>
</comment>
<evidence type="ECO:0000256" key="5">
    <source>
        <dbReference type="ARBA" id="ARBA00023136"/>
    </source>
</evidence>